<dbReference type="GO" id="GO:0016787">
    <property type="term" value="F:hydrolase activity"/>
    <property type="evidence" value="ECO:0007669"/>
    <property type="project" value="UniProtKB-KW"/>
</dbReference>
<evidence type="ECO:0000256" key="1">
    <source>
        <dbReference type="ARBA" id="ARBA00022801"/>
    </source>
</evidence>
<feature type="compositionally biased region" description="Low complexity" evidence="2">
    <location>
        <begin position="34"/>
        <end position="45"/>
    </location>
</feature>
<accession>A0A3N1H0W7</accession>
<keyword evidence="5" id="KW-1185">Reference proteome</keyword>
<protein>
    <submittedName>
        <fullName evidence="4">Pimeloyl-ACP methyl ester carboxylesterase</fullName>
    </submittedName>
</protein>
<feature type="compositionally biased region" description="Polar residues" evidence="2">
    <location>
        <begin position="1"/>
        <end position="10"/>
    </location>
</feature>
<proteinExistence type="predicted"/>
<dbReference type="SUPFAM" id="SSF53474">
    <property type="entry name" value="alpha/beta-Hydrolases"/>
    <property type="match status" value="1"/>
</dbReference>
<dbReference type="Proteomes" id="UP000268727">
    <property type="component" value="Unassembled WGS sequence"/>
</dbReference>
<keyword evidence="1" id="KW-0378">Hydrolase</keyword>
<comment type="caution">
    <text evidence="4">The sequence shown here is derived from an EMBL/GenBank/DDBJ whole genome shotgun (WGS) entry which is preliminary data.</text>
</comment>
<evidence type="ECO:0000313" key="5">
    <source>
        <dbReference type="Proteomes" id="UP000268727"/>
    </source>
</evidence>
<dbReference type="InterPro" id="IPR029058">
    <property type="entry name" value="AB_hydrolase_fold"/>
</dbReference>
<dbReference type="PANTHER" id="PTHR43329">
    <property type="entry name" value="EPOXIDE HYDROLASE"/>
    <property type="match status" value="1"/>
</dbReference>
<dbReference type="InterPro" id="IPR000639">
    <property type="entry name" value="Epox_hydrolase-like"/>
</dbReference>
<dbReference type="InterPro" id="IPR000073">
    <property type="entry name" value="AB_hydrolase_1"/>
</dbReference>
<organism evidence="4 5">
    <name type="scientific">Saccharothrix texasensis</name>
    <dbReference type="NCBI Taxonomy" id="103734"/>
    <lineage>
        <taxon>Bacteria</taxon>
        <taxon>Bacillati</taxon>
        <taxon>Actinomycetota</taxon>
        <taxon>Actinomycetes</taxon>
        <taxon>Pseudonocardiales</taxon>
        <taxon>Pseudonocardiaceae</taxon>
        <taxon>Saccharothrix</taxon>
    </lineage>
</organism>
<evidence type="ECO:0000259" key="3">
    <source>
        <dbReference type="Pfam" id="PF00561"/>
    </source>
</evidence>
<dbReference type="EMBL" id="RJKM01000001">
    <property type="protein sequence ID" value="ROP36026.1"/>
    <property type="molecule type" value="Genomic_DNA"/>
</dbReference>
<sequence length="341" mass="37028">MEYPAKSQNALAAGVPGRREEECDVTRNDDLKTSTRTSAGATRSAVPTDAELARSLGGGFRSDHVTADGLRLHYVAGGTGKPLLLLPGWPETWWEFRKVMPALAAAGRRVIAADLPGMGTSAKPAGGYDKKSMATAVRGLVRALGYDRVDIAGHDIGAQIAFSFAANHPEATGRIAMLDILHPDESVYELRMVPLPGQPYHPWWFAFNQVAGLPERLLAGRSRLLVDWIFDNFLLNRDAVGELDRAVYAHHYDDPDNIRGGNAWYGTFGQDVVDLADYGRVTAPVLGMVSNLADGAFAAQMRATLPNQATDVRVVVVPDSGHYLVEESPQTVIDHFTEFFA</sequence>
<feature type="region of interest" description="Disordered" evidence="2">
    <location>
        <begin position="1"/>
        <end position="48"/>
    </location>
</feature>
<evidence type="ECO:0000256" key="2">
    <source>
        <dbReference type="SAM" id="MobiDB-lite"/>
    </source>
</evidence>
<dbReference type="PRINTS" id="PR00111">
    <property type="entry name" value="ABHYDROLASE"/>
</dbReference>
<dbReference type="PRINTS" id="PR00412">
    <property type="entry name" value="EPOXHYDRLASE"/>
</dbReference>
<gene>
    <name evidence="4" type="ORF">EDD40_1287</name>
</gene>
<feature type="compositionally biased region" description="Basic and acidic residues" evidence="2">
    <location>
        <begin position="17"/>
        <end position="33"/>
    </location>
</feature>
<dbReference type="Gene3D" id="3.40.50.1820">
    <property type="entry name" value="alpha/beta hydrolase"/>
    <property type="match status" value="1"/>
</dbReference>
<evidence type="ECO:0000313" key="4">
    <source>
        <dbReference type="EMBL" id="ROP36026.1"/>
    </source>
</evidence>
<feature type="domain" description="AB hydrolase-1" evidence="3">
    <location>
        <begin position="81"/>
        <end position="205"/>
    </location>
</feature>
<dbReference type="AlphaFoldDB" id="A0A3N1H0W7"/>
<dbReference type="Pfam" id="PF00561">
    <property type="entry name" value="Abhydrolase_1"/>
    <property type="match status" value="1"/>
</dbReference>
<name>A0A3N1H0W7_9PSEU</name>
<reference evidence="4 5" key="1">
    <citation type="submission" date="2018-11" db="EMBL/GenBank/DDBJ databases">
        <title>Sequencing the genomes of 1000 actinobacteria strains.</title>
        <authorList>
            <person name="Klenk H.-P."/>
        </authorList>
    </citation>
    <scope>NUCLEOTIDE SEQUENCE [LARGE SCALE GENOMIC DNA]</scope>
    <source>
        <strain evidence="4 5">DSM 44231</strain>
    </source>
</reference>